<evidence type="ECO:0000313" key="2">
    <source>
        <dbReference type="EMBL" id="WMV10349.1"/>
    </source>
</evidence>
<protein>
    <recommendedName>
        <fullName evidence="1">F-box domain-containing protein</fullName>
    </recommendedName>
</protein>
<evidence type="ECO:0000313" key="3">
    <source>
        <dbReference type="Proteomes" id="UP001234989"/>
    </source>
</evidence>
<name>A0AAF0PSK5_SOLVR</name>
<proteinExistence type="predicted"/>
<dbReference type="AlphaFoldDB" id="A0AAF0PSK5"/>
<dbReference type="SMART" id="SM00256">
    <property type="entry name" value="FBOX"/>
    <property type="match status" value="1"/>
</dbReference>
<dbReference type="InterPro" id="IPR036047">
    <property type="entry name" value="F-box-like_dom_sf"/>
</dbReference>
<dbReference type="Pfam" id="PF00646">
    <property type="entry name" value="F-box"/>
    <property type="match status" value="1"/>
</dbReference>
<keyword evidence="3" id="KW-1185">Reference proteome</keyword>
<feature type="domain" description="F-box" evidence="1">
    <location>
        <begin position="20"/>
        <end position="65"/>
    </location>
</feature>
<dbReference type="InterPro" id="IPR050796">
    <property type="entry name" value="SCF_F-box_component"/>
</dbReference>
<dbReference type="EMBL" id="CP133612">
    <property type="protein sequence ID" value="WMV10349.1"/>
    <property type="molecule type" value="Genomic_DNA"/>
</dbReference>
<dbReference type="Gene3D" id="1.20.1280.50">
    <property type="match status" value="1"/>
</dbReference>
<gene>
    <name evidence="2" type="ORF">MTR67_003734</name>
</gene>
<dbReference type="InterPro" id="IPR001810">
    <property type="entry name" value="F-box_dom"/>
</dbReference>
<dbReference type="SUPFAM" id="SSF81383">
    <property type="entry name" value="F-box domain"/>
    <property type="match status" value="1"/>
</dbReference>
<sequence length="236" mass="26916">MEFEVSDAIQVPSNSMQDSILTIPLLPLELITEILLRLPVKSLLKFRSVSQSWLALISNPVFIKTDLSLFANNKNTEDTHHVLFLDIGGKKWNYKECPLKSLFYDSVTVALELDFSIENDRLFCGWEASLGDTSISDPDPNMGKGRNIIAFDLANEKWEKVEKPSYGEGETELLVGKLGSHLSVFCDYKTTHLGAWVMKEYGVKECWIKMFTIRYPNDPEWYPTFFMSNKGEILSV</sequence>
<evidence type="ECO:0000259" key="1">
    <source>
        <dbReference type="PROSITE" id="PS50181"/>
    </source>
</evidence>
<accession>A0AAF0PSK5</accession>
<dbReference type="PROSITE" id="PS50181">
    <property type="entry name" value="FBOX"/>
    <property type="match status" value="1"/>
</dbReference>
<dbReference type="PANTHER" id="PTHR31672:SF13">
    <property type="entry name" value="F-BOX PROTEIN CPR30-LIKE"/>
    <property type="match status" value="1"/>
</dbReference>
<reference evidence="2" key="1">
    <citation type="submission" date="2023-08" db="EMBL/GenBank/DDBJ databases">
        <title>A de novo genome assembly of Solanum verrucosum Schlechtendal, a Mexican diploid species geographically isolated from the other diploid A-genome species in potato relatives.</title>
        <authorList>
            <person name="Hosaka K."/>
        </authorList>
    </citation>
    <scope>NUCLEOTIDE SEQUENCE</scope>
    <source>
        <tissue evidence="2">Young leaves</tissue>
    </source>
</reference>
<dbReference type="Proteomes" id="UP001234989">
    <property type="component" value="Chromosome 1"/>
</dbReference>
<dbReference type="PANTHER" id="PTHR31672">
    <property type="entry name" value="BNACNNG10540D PROTEIN"/>
    <property type="match status" value="1"/>
</dbReference>
<organism evidence="2 3">
    <name type="scientific">Solanum verrucosum</name>
    <dbReference type="NCBI Taxonomy" id="315347"/>
    <lineage>
        <taxon>Eukaryota</taxon>
        <taxon>Viridiplantae</taxon>
        <taxon>Streptophyta</taxon>
        <taxon>Embryophyta</taxon>
        <taxon>Tracheophyta</taxon>
        <taxon>Spermatophyta</taxon>
        <taxon>Magnoliopsida</taxon>
        <taxon>eudicotyledons</taxon>
        <taxon>Gunneridae</taxon>
        <taxon>Pentapetalae</taxon>
        <taxon>asterids</taxon>
        <taxon>lamiids</taxon>
        <taxon>Solanales</taxon>
        <taxon>Solanaceae</taxon>
        <taxon>Solanoideae</taxon>
        <taxon>Solaneae</taxon>
        <taxon>Solanum</taxon>
    </lineage>
</organism>
<dbReference type="CDD" id="cd22157">
    <property type="entry name" value="F-box_AtFBW1-like"/>
    <property type="match status" value="1"/>
</dbReference>